<organism evidence="2 3">
    <name type="scientific">Aspergillus ochraceoroseus IBT 24754</name>
    <dbReference type="NCBI Taxonomy" id="1392256"/>
    <lineage>
        <taxon>Eukaryota</taxon>
        <taxon>Fungi</taxon>
        <taxon>Dikarya</taxon>
        <taxon>Ascomycota</taxon>
        <taxon>Pezizomycotina</taxon>
        <taxon>Eurotiomycetes</taxon>
        <taxon>Eurotiomycetidae</taxon>
        <taxon>Eurotiales</taxon>
        <taxon>Aspergillaceae</taxon>
        <taxon>Aspergillus</taxon>
        <taxon>Aspergillus subgen. Nidulantes</taxon>
    </lineage>
</organism>
<keyword evidence="1" id="KW-0812">Transmembrane</keyword>
<proteinExistence type="predicted"/>
<evidence type="ECO:0000313" key="2">
    <source>
        <dbReference type="EMBL" id="PTU16953.1"/>
    </source>
</evidence>
<dbReference type="RefSeq" id="XP_040748370.1">
    <property type="nucleotide sequence ID" value="XM_040898078.1"/>
</dbReference>
<dbReference type="GeneID" id="63814960"/>
<dbReference type="EMBL" id="MSFN02000013">
    <property type="protein sequence ID" value="PTU16953.1"/>
    <property type="molecule type" value="Genomic_DNA"/>
</dbReference>
<accession>A0A2T5LKZ9</accession>
<dbReference type="Proteomes" id="UP000244073">
    <property type="component" value="Unassembled WGS sequence"/>
</dbReference>
<feature type="transmembrane region" description="Helical" evidence="1">
    <location>
        <begin position="12"/>
        <end position="37"/>
    </location>
</feature>
<name>A0A2T5LKZ9_9EURO</name>
<comment type="caution">
    <text evidence="2">The sequence shown here is derived from an EMBL/GenBank/DDBJ whole genome shotgun (WGS) entry which is preliminary data.</text>
</comment>
<evidence type="ECO:0000313" key="3">
    <source>
        <dbReference type="Proteomes" id="UP000244073"/>
    </source>
</evidence>
<dbReference type="AlphaFoldDB" id="A0A2T5LKZ9"/>
<keyword evidence="1" id="KW-1133">Transmembrane helix</keyword>
<sequence length="54" mass="6113">MPVYPLIPRWSFVSAFSLGLQVYLPSILCWFFFLSLFTTLGSDFLNLQGCFAGT</sequence>
<gene>
    <name evidence="2" type="ORF">P175DRAFT_0505361</name>
</gene>
<protein>
    <submittedName>
        <fullName evidence="2">Uncharacterized protein</fullName>
    </submittedName>
</protein>
<reference evidence="2 3" key="1">
    <citation type="journal article" date="2018" name="Proc. Natl. Acad. Sci. U.S.A.">
        <title>Linking secondary metabolites to gene clusters through genome sequencing of six diverse Aspergillus species.</title>
        <authorList>
            <person name="Kaerboelling I."/>
            <person name="Vesth T.C."/>
            <person name="Frisvad J.C."/>
            <person name="Nybo J.L."/>
            <person name="Theobald S."/>
            <person name="Kuo A."/>
            <person name="Bowyer P."/>
            <person name="Matsuda Y."/>
            <person name="Mondo S."/>
            <person name="Lyhne E.K."/>
            <person name="Kogle M.E."/>
            <person name="Clum A."/>
            <person name="Lipzen A."/>
            <person name="Salamov A."/>
            <person name="Ngan C.Y."/>
            <person name="Daum C."/>
            <person name="Chiniquy J."/>
            <person name="Barry K."/>
            <person name="LaButti K."/>
            <person name="Haridas S."/>
            <person name="Simmons B.A."/>
            <person name="Magnuson J.K."/>
            <person name="Mortensen U.H."/>
            <person name="Larsen T.O."/>
            <person name="Grigoriev I.V."/>
            <person name="Baker S.E."/>
            <person name="Andersen M.R."/>
        </authorList>
    </citation>
    <scope>NUCLEOTIDE SEQUENCE [LARGE SCALE GENOMIC DNA]</scope>
    <source>
        <strain evidence="2 3">IBT 24754</strain>
    </source>
</reference>
<dbReference type="VEuPathDB" id="FungiDB:P175DRAFT_0505361"/>
<keyword evidence="1" id="KW-0472">Membrane</keyword>
<evidence type="ECO:0000256" key="1">
    <source>
        <dbReference type="SAM" id="Phobius"/>
    </source>
</evidence>